<gene>
    <name evidence="3" type="ORF">RPE78_07540</name>
</gene>
<dbReference type="RefSeq" id="WP_339108889.1">
    <property type="nucleotide sequence ID" value="NZ_CP135443.1"/>
</dbReference>
<accession>A0ABZ1DV04</accession>
<reference evidence="3 4" key="1">
    <citation type="submission" date="2023-09" db="EMBL/GenBank/DDBJ databases">
        <title>Thioclava shenzhenensis sp. nov., a multidrug resistant bacteria-antagonizing species isolated from coastal seawater.</title>
        <authorList>
            <person name="Long M."/>
        </authorList>
    </citation>
    <scope>NUCLEOTIDE SEQUENCE [LARGE SCALE GENOMIC DNA]</scope>
    <source>
        <strain evidence="3 4">FTW29</strain>
    </source>
</reference>
<dbReference type="Proteomes" id="UP001623290">
    <property type="component" value="Chromosome"/>
</dbReference>
<dbReference type="InterPro" id="IPR003782">
    <property type="entry name" value="SCO1/SenC"/>
</dbReference>
<evidence type="ECO:0000256" key="1">
    <source>
        <dbReference type="ARBA" id="ARBA00010996"/>
    </source>
</evidence>
<name>A0ABZ1DV04_9RHOB</name>
<feature type="transmembrane region" description="Helical" evidence="2">
    <location>
        <begin position="7"/>
        <end position="26"/>
    </location>
</feature>
<keyword evidence="2" id="KW-0472">Membrane</keyword>
<dbReference type="PANTHER" id="PTHR12151">
    <property type="entry name" value="ELECTRON TRANSPORT PROTIN SCO1/SENC FAMILY MEMBER"/>
    <property type="match status" value="1"/>
</dbReference>
<evidence type="ECO:0000256" key="2">
    <source>
        <dbReference type="SAM" id="Phobius"/>
    </source>
</evidence>
<protein>
    <submittedName>
        <fullName evidence="3">SCO family protein</fullName>
    </submittedName>
</protein>
<keyword evidence="2" id="KW-0812">Transmembrane</keyword>
<dbReference type="CDD" id="cd02968">
    <property type="entry name" value="SCO"/>
    <property type="match status" value="1"/>
</dbReference>
<evidence type="ECO:0000313" key="3">
    <source>
        <dbReference type="EMBL" id="WRY32570.1"/>
    </source>
</evidence>
<comment type="similarity">
    <text evidence="1">Belongs to the SCO1/2 family.</text>
</comment>
<proteinExistence type="inferred from homology"/>
<dbReference type="SUPFAM" id="SSF52833">
    <property type="entry name" value="Thioredoxin-like"/>
    <property type="match status" value="1"/>
</dbReference>
<dbReference type="EMBL" id="CP135443">
    <property type="protein sequence ID" value="WRY32570.1"/>
    <property type="molecule type" value="Genomic_DNA"/>
</dbReference>
<evidence type="ECO:0000313" key="4">
    <source>
        <dbReference type="Proteomes" id="UP001623290"/>
    </source>
</evidence>
<keyword evidence="2" id="KW-1133">Transmembrane helix</keyword>
<sequence length="210" mass="22729">MSLSPKVYAILGAVIVVGGIAIGIGMTRNQPADAFAQCRAKPAAGHVKLGGPFTLTSETGETVTDQQVFTKPSLLYFGYTYCPDVCPLDSMRNAQATDILDEQGYDVQPVFVSVDSARDTPASVAAFTDVMSPKMLGLVGTPEQIKVAAKAYRVLFSVQNPDDPYTLISHSTQTYLVLPKLGYVDYFDRDTTPEEMAERVSCYIDHANAE</sequence>
<keyword evidence="4" id="KW-1185">Reference proteome</keyword>
<dbReference type="PANTHER" id="PTHR12151:SF25">
    <property type="entry name" value="LINALOOL DEHYDRATASE_ISOMERASE DOMAIN-CONTAINING PROTEIN"/>
    <property type="match status" value="1"/>
</dbReference>
<organism evidence="3 4">
    <name type="scientific">Thioclava litoralis</name>
    <dbReference type="NCBI Taxonomy" id="3076557"/>
    <lineage>
        <taxon>Bacteria</taxon>
        <taxon>Pseudomonadati</taxon>
        <taxon>Pseudomonadota</taxon>
        <taxon>Alphaproteobacteria</taxon>
        <taxon>Rhodobacterales</taxon>
        <taxon>Paracoccaceae</taxon>
        <taxon>Thioclava</taxon>
    </lineage>
</organism>
<dbReference type="Pfam" id="PF02630">
    <property type="entry name" value="SCO1-SenC"/>
    <property type="match status" value="1"/>
</dbReference>
<dbReference type="Gene3D" id="3.40.30.10">
    <property type="entry name" value="Glutaredoxin"/>
    <property type="match status" value="1"/>
</dbReference>
<dbReference type="InterPro" id="IPR036249">
    <property type="entry name" value="Thioredoxin-like_sf"/>
</dbReference>